<evidence type="ECO:0000256" key="2">
    <source>
        <dbReference type="ARBA" id="ARBA00023136"/>
    </source>
</evidence>
<dbReference type="GO" id="GO:0009279">
    <property type="term" value="C:cell outer membrane"/>
    <property type="evidence" value="ECO:0007669"/>
    <property type="project" value="UniProtKB-SubCell"/>
</dbReference>
<dbReference type="PRINTS" id="PR01021">
    <property type="entry name" value="OMPADOMAIN"/>
</dbReference>
<keyword evidence="3" id="KW-0998">Cell outer membrane</keyword>
<evidence type="ECO:0000259" key="5">
    <source>
        <dbReference type="PROSITE" id="PS51123"/>
    </source>
</evidence>
<gene>
    <name evidence="6" type="ORF">E0486_12450</name>
</gene>
<evidence type="ECO:0000313" key="6">
    <source>
        <dbReference type="EMBL" id="TCZ69319.1"/>
    </source>
</evidence>
<dbReference type="Pfam" id="PF00691">
    <property type="entry name" value="OmpA"/>
    <property type="match status" value="1"/>
</dbReference>
<reference evidence="6 7" key="1">
    <citation type="submission" date="2019-03" db="EMBL/GenBank/DDBJ databases">
        <authorList>
            <person name="Kim M.K.M."/>
        </authorList>
    </citation>
    <scope>NUCLEOTIDE SEQUENCE [LARGE SCALE GENOMIC DNA]</scope>
    <source>
        <strain evidence="6 7">17J68-15</strain>
    </source>
</reference>
<evidence type="ECO:0000256" key="3">
    <source>
        <dbReference type="ARBA" id="ARBA00023237"/>
    </source>
</evidence>
<dbReference type="CDD" id="cd07185">
    <property type="entry name" value="OmpA_C-like"/>
    <property type="match status" value="1"/>
</dbReference>
<evidence type="ECO:0000256" key="1">
    <source>
        <dbReference type="ARBA" id="ARBA00004442"/>
    </source>
</evidence>
<dbReference type="PANTHER" id="PTHR30329:SF21">
    <property type="entry name" value="LIPOPROTEIN YIAD-RELATED"/>
    <property type="match status" value="1"/>
</dbReference>
<dbReference type="PANTHER" id="PTHR30329">
    <property type="entry name" value="STATOR ELEMENT OF FLAGELLAR MOTOR COMPLEX"/>
    <property type="match status" value="1"/>
</dbReference>
<organism evidence="6 7">
    <name type="scientific">Flaviaesturariibacter aridisoli</name>
    <dbReference type="NCBI Taxonomy" id="2545761"/>
    <lineage>
        <taxon>Bacteria</taxon>
        <taxon>Pseudomonadati</taxon>
        <taxon>Bacteroidota</taxon>
        <taxon>Chitinophagia</taxon>
        <taxon>Chitinophagales</taxon>
        <taxon>Chitinophagaceae</taxon>
        <taxon>Flaviaestuariibacter</taxon>
    </lineage>
</organism>
<keyword evidence="7" id="KW-1185">Reference proteome</keyword>
<dbReference type="SUPFAM" id="SSF103088">
    <property type="entry name" value="OmpA-like"/>
    <property type="match status" value="1"/>
</dbReference>
<feature type="domain" description="OmpA-like" evidence="5">
    <location>
        <begin position="88"/>
        <end position="202"/>
    </location>
</feature>
<name>A0A4R4DYT6_9BACT</name>
<dbReference type="InterPro" id="IPR036737">
    <property type="entry name" value="OmpA-like_sf"/>
</dbReference>
<comment type="subcellular location">
    <subcellularLocation>
        <location evidence="1">Cell outer membrane</location>
    </subcellularLocation>
</comment>
<dbReference type="EMBL" id="SKFH01000022">
    <property type="protein sequence ID" value="TCZ69319.1"/>
    <property type="molecule type" value="Genomic_DNA"/>
</dbReference>
<accession>A0A4R4DYT6</accession>
<dbReference type="PRINTS" id="PR01023">
    <property type="entry name" value="NAFLGMOTY"/>
</dbReference>
<dbReference type="PROSITE" id="PS51123">
    <property type="entry name" value="OMPA_2"/>
    <property type="match status" value="1"/>
</dbReference>
<sequence length="202" mass="22229">MLVKAVVLNSAGKRLPGEEIHFVRRDNRQVTKALSDADGSFQVKLPAGAPFSVRIRTLADTTVYSDFDTPQPRQDDYALRALSIEIEFDAPRLYTLPDVLFASGTARLQAAILPTLDGIASYMRRHPTERYRIGGHTDNIGAAAANKQLSELRAQAVRAYLLRKGVQATQLEAKGFGAKKPVADNGSLEGRRKNRRTEIAIL</sequence>
<dbReference type="InterPro" id="IPR006665">
    <property type="entry name" value="OmpA-like"/>
</dbReference>
<protein>
    <recommendedName>
        <fullName evidence="5">OmpA-like domain-containing protein</fullName>
    </recommendedName>
</protein>
<proteinExistence type="predicted"/>
<dbReference type="AlphaFoldDB" id="A0A4R4DYT6"/>
<dbReference type="Gene3D" id="3.30.1330.60">
    <property type="entry name" value="OmpA-like domain"/>
    <property type="match status" value="1"/>
</dbReference>
<dbReference type="RefSeq" id="WP_131852511.1">
    <property type="nucleotide sequence ID" value="NZ_SKFH01000022.1"/>
</dbReference>
<dbReference type="OrthoDB" id="9782229at2"/>
<evidence type="ECO:0000256" key="4">
    <source>
        <dbReference type="PROSITE-ProRule" id="PRU00473"/>
    </source>
</evidence>
<comment type="caution">
    <text evidence="6">The sequence shown here is derived from an EMBL/GenBank/DDBJ whole genome shotgun (WGS) entry which is preliminary data.</text>
</comment>
<dbReference type="Proteomes" id="UP000295164">
    <property type="component" value="Unassembled WGS sequence"/>
</dbReference>
<dbReference type="InterPro" id="IPR050330">
    <property type="entry name" value="Bact_OuterMem_StrucFunc"/>
</dbReference>
<keyword evidence="2 4" id="KW-0472">Membrane</keyword>
<evidence type="ECO:0000313" key="7">
    <source>
        <dbReference type="Proteomes" id="UP000295164"/>
    </source>
</evidence>
<dbReference type="InterPro" id="IPR006664">
    <property type="entry name" value="OMP_bac"/>
</dbReference>